<protein>
    <submittedName>
        <fullName evidence="1">Uncharacterized protein</fullName>
    </submittedName>
</protein>
<sequence>MLRPEELGKLTVLFVCDYISDRPNVMLLKSDNGHYIWSNVTDYLSPERHLYVITEEEFNLVKEEREKMISQTIEQAKKAREEEEGNENAEPPKTVTAEMVAEHGLKGLVIGGNTLWYKTFMPTQEQKLDFVVTEQAGKYRD</sequence>
<dbReference type="EMBL" id="MN740698">
    <property type="protein sequence ID" value="QHU08697.1"/>
    <property type="molecule type" value="Genomic_DNA"/>
</dbReference>
<name>A0A6C0JWD1_9ZZZZ</name>
<proteinExistence type="predicted"/>
<organism evidence="1">
    <name type="scientific">viral metagenome</name>
    <dbReference type="NCBI Taxonomy" id="1070528"/>
    <lineage>
        <taxon>unclassified sequences</taxon>
        <taxon>metagenomes</taxon>
        <taxon>organismal metagenomes</taxon>
    </lineage>
</organism>
<dbReference type="AlphaFoldDB" id="A0A6C0JWD1"/>
<accession>A0A6C0JWD1</accession>
<evidence type="ECO:0000313" key="1">
    <source>
        <dbReference type="EMBL" id="QHU08697.1"/>
    </source>
</evidence>
<reference evidence="1" key="1">
    <citation type="journal article" date="2020" name="Nature">
        <title>Giant virus diversity and host interactions through global metagenomics.</title>
        <authorList>
            <person name="Schulz F."/>
            <person name="Roux S."/>
            <person name="Paez-Espino D."/>
            <person name="Jungbluth S."/>
            <person name="Walsh D.A."/>
            <person name="Denef V.J."/>
            <person name="McMahon K.D."/>
            <person name="Konstantinidis K.T."/>
            <person name="Eloe-Fadrosh E.A."/>
            <person name="Kyrpides N.C."/>
            <person name="Woyke T."/>
        </authorList>
    </citation>
    <scope>NUCLEOTIDE SEQUENCE</scope>
    <source>
        <strain evidence="1">GVMAG-S-1063924-116</strain>
    </source>
</reference>